<dbReference type="Proteomes" id="UP001497497">
    <property type="component" value="Unassembled WGS sequence"/>
</dbReference>
<keyword evidence="2" id="KW-1185">Reference proteome</keyword>
<comment type="caution">
    <text evidence="1">The sequence shown here is derived from an EMBL/GenBank/DDBJ whole genome shotgun (WGS) entry which is preliminary data.</text>
</comment>
<feature type="non-terminal residue" evidence="1">
    <location>
        <position position="1"/>
    </location>
</feature>
<protein>
    <submittedName>
        <fullName evidence="1">Uncharacterized protein</fullName>
    </submittedName>
</protein>
<gene>
    <name evidence="1" type="ORF">GSLYS_00019855001</name>
</gene>
<sequence length="129" mass="14787">YKHNTKVKHVLFDGSGSTYLNWFDRNRVKDSPWIDLKTKSANIFSIAGEASPSYNLIRKFIIHHSYSGCPNDVGWFVAIDNQNVYCPWEKNNAFPMFLYAEGNEAVKWTGGKTNQADVLAIFVKYFTIP</sequence>
<organism evidence="1 2">
    <name type="scientific">Lymnaea stagnalis</name>
    <name type="common">Great pond snail</name>
    <name type="synonym">Helix stagnalis</name>
    <dbReference type="NCBI Taxonomy" id="6523"/>
    <lineage>
        <taxon>Eukaryota</taxon>
        <taxon>Metazoa</taxon>
        <taxon>Spiralia</taxon>
        <taxon>Lophotrochozoa</taxon>
        <taxon>Mollusca</taxon>
        <taxon>Gastropoda</taxon>
        <taxon>Heterobranchia</taxon>
        <taxon>Euthyneura</taxon>
        <taxon>Panpulmonata</taxon>
        <taxon>Hygrophila</taxon>
        <taxon>Lymnaeoidea</taxon>
        <taxon>Lymnaeidae</taxon>
        <taxon>Lymnaea</taxon>
    </lineage>
</organism>
<proteinExistence type="predicted"/>
<dbReference type="AlphaFoldDB" id="A0AAV2IHB8"/>
<evidence type="ECO:0000313" key="1">
    <source>
        <dbReference type="EMBL" id="CAL1546478.1"/>
    </source>
</evidence>
<name>A0AAV2IHB8_LYMST</name>
<reference evidence="1 2" key="1">
    <citation type="submission" date="2024-04" db="EMBL/GenBank/DDBJ databases">
        <authorList>
            <consortium name="Genoscope - CEA"/>
            <person name="William W."/>
        </authorList>
    </citation>
    <scope>NUCLEOTIDE SEQUENCE [LARGE SCALE GENOMIC DNA]</scope>
</reference>
<accession>A0AAV2IHB8</accession>
<dbReference type="EMBL" id="CAXITT010000813">
    <property type="protein sequence ID" value="CAL1546478.1"/>
    <property type="molecule type" value="Genomic_DNA"/>
</dbReference>
<evidence type="ECO:0000313" key="2">
    <source>
        <dbReference type="Proteomes" id="UP001497497"/>
    </source>
</evidence>